<dbReference type="PROSITE" id="PS50250">
    <property type="entry name" value="PCI"/>
    <property type="match status" value="1"/>
</dbReference>
<dbReference type="OrthoDB" id="295656at2759"/>
<organism evidence="9 10">
    <name type="scientific">Sipha flava</name>
    <name type="common">yellow sugarcane aphid</name>
    <dbReference type="NCBI Taxonomy" id="143950"/>
    <lineage>
        <taxon>Eukaryota</taxon>
        <taxon>Metazoa</taxon>
        <taxon>Ecdysozoa</taxon>
        <taxon>Arthropoda</taxon>
        <taxon>Hexapoda</taxon>
        <taxon>Insecta</taxon>
        <taxon>Pterygota</taxon>
        <taxon>Neoptera</taxon>
        <taxon>Paraneoptera</taxon>
        <taxon>Hemiptera</taxon>
        <taxon>Sternorrhyncha</taxon>
        <taxon>Aphidomorpha</taxon>
        <taxon>Aphidoidea</taxon>
        <taxon>Aphididae</taxon>
        <taxon>Sipha</taxon>
    </lineage>
</organism>
<evidence type="ECO:0000259" key="8">
    <source>
        <dbReference type="PROSITE" id="PS50250"/>
    </source>
</evidence>
<evidence type="ECO:0000256" key="4">
    <source>
        <dbReference type="ARBA" id="ARBA00014881"/>
    </source>
</evidence>
<dbReference type="InterPro" id="IPR036390">
    <property type="entry name" value="WH_DNA-bd_sf"/>
</dbReference>
<dbReference type="Gene3D" id="1.10.10.10">
    <property type="entry name" value="Winged helix-like DNA-binding domain superfamily/Winged helix DNA-binding domain"/>
    <property type="match status" value="1"/>
</dbReference>
<feature type="domain" description="PCI" evidence="8">
    <location>
        <begin position="144"/>
        <end position="312"/>
    </location>
</feature>
<evidence type="ECO:0000313" key="9">
    <source>
        <dbReference type="Proteomes" id="UP000694846"/>
    </source>
</evidence>
<keyword evidence="7" id="KW-0539">Nucleus</keyword>
<evidence type="ECO:0000256" key="5">
    <source>
        <dbReference type="ARBA" id="ARBA00022490"/>
    </source>
</evidence>
<dbReference type="InterPro" id="IPR000717">
    <property type="entry name" value="PCI_dom"/>
</dbReference>
<keyword evidence="9" id="KW-1185">Reference proteome</keyword>
<dbReference type="Proteomes" id="UP000694846">
    <property type="component" value="Unplaced"/>
</dbReference>
<gene>
    <name evidence="10" type="primary">LOC112689030</name>
</gene>
<dbReference type="SMART" id="SM00088">
    <property type="entry name" value="PINT"/>
    <property type="match status" value="1"/>
</dbReference>
<dbReference type="Pfam" id="PF01399">
    <property type="entry name" value="PCI"/>
    <property type="match status" value="1"/>
</dbReference>
<dbReference type="RefSeq" id="XP_025418312.1">
    <property type="nucleotide sequence ID" value="XM_025562527.1"/>
</dbReference>
<evidence type="ECO:0000256" key="2">
    <source>
        <dbReference type="ARBA" id="ARBA00004496"/>
    </source>
</evidence>
<dbReference type="Gene3D" id="1.25.40.10">
    <property type="entry name" value="Tetratricopeptide repeat domain"/>
    <property type="match status" value="1"/>
</dbReference>
<dbReference type="PANTHER" id="PTHR10855:SF2">
    <property type="entry name" value="COP9 SIGNALOSOME COMPLEX SUBUNIT 4"/>
    <property type="match status" value="1"/>
</dbReference>
<dbReference type="InterPro" id="IPR040134">
    <property type="entry name" value="PSMD12/CSN4"/>
</dbReference>
<evidence type="ECO:0000256" key="7">
    <source>
        <dbReference type="ARBA" id="ARBA00023242"/>
    </source>
</evidence>
<protein>
    <recommendedName>
        <fullName evidence="4">COP9 signalosome complex subunit 4</fullName>
    </recommendedName>
</protein>
<dbReference type="SUPFAM" id="SSF46785">
    <property type="entry name" value="Winged helix' DNA-binding domain"/>
    <property type="match status" value="1"/>
</dbReference>
<accession>A0A8B8G5X8</accession>
<dbReference type="AlphaFoldDB" id="A0A8B8G5X8"/>
<dbReference type="GO" id="GO:0008180">
    <property type="term" value="C:COP9 signalosome"/>
    <property type="evidence" value="ECO:0007669"/>
    <property type="project" value="UniProtKB-KW"/>
</dbReference>
<dbReference type="InterPro" id="IPR036388">
    <property type="entry name" value="WH-like_DNA-bd_sf"/>
</dbReference>
<dbReference type="InterPro" id="IPR011990">
    <property type="entry name" value="TPR-like_helical_dom_sf"/>
</dbReference>
<evidence type="ECO:0000256" key="3">
    <source>
        <dbReference type="ARBA" id="ARBA00010417"/>
    </source>
</evidence>
<name>A0A8B8G5X8_9HEMI</name>
<comment type="subcellular location">
    <subcellularLocation>
        <location evidence="2">Cytoplasm</location>
    </subcellularLocation>
    <subcellularLocation>
        <location evidence="1">Nucleus</location>
    </subcellularLocation>
</comment>
<evidence type="ECO:0000256" key="6">
    <source>
        <dbReference type="ARBA" id="ARBA00022790"/>
    </source>
</evidence>
<dbReference type="PANTHER" id="PTHR10855">
    <property type="entry name" value="26S PROTEASOME NON-ATPASE REGULATORY SUBUNIT 12/COP9 SIGNALOSOME COMPLEX SUBUNIT 4"/>
    <property type="match status" value="1"/>
</dbReference>
<dbReference type="GeneID" id="112689030"/>
<dbReference type="InterPro" id="IPR054559">
    <property type="entry name" value="PSMD12-CSN4-like_N"/>
</dbReference>
<dbReference type="GO" id="GO:0005829">
    <property type="term" value="C:cytosol"/>
    <property type="evidence" value="ECO:0007669"/>
    <property type="project" value="TreeGrafter"/>
</dbReference>
<dbReference type="Pfam" id="PF22241">
    <property type="entry name" value="PSMD12-CSN4_N"/>
    <property type="match status" value="1"/>
</dbReference>
<proteinExistence type="inferred from homology"/>
<keyword evidence="5" id="KW-0963">Cytoplasm</keyword>
<sequence length="349" mass="40468">MLIREDVNLVVSRKILTLVTIKILPELSDVQSKLLAQTSLAQIRSRPDVFVHQAADICQYLAKIYEKENNWKDAAELLITIDLRKFSHEYAFENYINIARLYLEDGQASNAETYIKKATKFLITVDNELLQIRYKKMFTQILEYQNKFVEAALQYYELSVMISLPQEICLSFYKNSFECAVLSSIGPTRFRMFSLLYRDERSTDLAEFLILRKLCFSHILTPKDISEIYGMLQPNKQNAKNSVSIFHLAILEHNIFGVSKVYKNIFIDSLGYILGVDARTAESAVANMISEDRIHGSIDQIDNLIHFRTTSNAPAITMFARENLIKLFYCEIDHMLYYHMLTDSRTFKP</sequence>
<reference evidence="10" key="1">
    <citation type="submission" date="2025-08" db="UniProtKB">
        <authorList>
            <consortium name="RefSeq"/>
        </authorList>
    </citation>
    <scope>IDENTIFICATION</scope>
    <source>
        <tissue evidence="10">Whole body</tissue>
    </source>
</reference>
<keyword evidence="6" id="KW-0736">Signalosome</keyword>
<comment type="similarity">
    <text evidence="3">Belongs to the CSN4 family.</text>
</comment>
<evidence type="ECO:0000313" key="10">
    <source>
        <dbReference type="RefSeq" id="XP_025418312.1"/>
    </source>
</evidence>
<evidence type="ECO:0000256" key="1">
    <source>
        <dbReference type="ARBA" id="ARBA00004123"/>
    </source>
</evidence>